<accession>A0A5K1HEE8</accession>
<evidence type="ECO:0000313" key="5">
    <source>
        <dbReference type="EMBL" id="VVW86920.1"/>
    </source>
</evidence>
<dbReference type="SMART" id="SM00173">
    <property type="entry name" value="RAS"/>
    <property type="match status" value="1"/>
</dbReference>
<dbReference type="SUPFAM" id="SSF52540">
    <property type="entry name" value="P-loop containing nucleoside triphosphate hydrolases"/>
    <property type="match status" value="1"/>
</dbReference>
<dbReference type="PROSITE" id="PS51421">
    <property type="entry name" value="RAS"/>
    <property type="match status" value="1"/>
</dbReference>
<dbReference type="AlphaFoldDB" id="A0A5K1HEE8"/>
<dbReference type="FunFam" id="3.40.50.300:FF:001447">
    <property type="entry name" value="Ras-related protein Rab-1B"/>
    <property type="match status" value="1"/>
</dbReference>
<dbReference type="InterPro" id="IPR005225">
    <property type="entry name" value="Small_GTP-bd"/>
</dbReference>
<dbReference type="InterPro" id="IPR050227">
    <property type="entry name" value="Rab"/>
</dbReference>
<dbReference type="InterPro" id="IPR027417">
    <property type="entry name" value="P-loop_NTPase"/>
</dbReference>
<evidence type="ECO:0000256" key="2">
    <source>
        <dbReference type="ARBA" id="ARBA00022741"/>
    </source>
</evidence>
<dbReference type="Gene3D" id="3.40.50.300">
    <property type="entry name" value="P-loop containing nucleotide triphosphate hydrolases"/>
    <property type="match status" value="1"/>
</dbReference>
<dbReference type="PROSITE" id="PS51419">
    <property type="entry name" value="RAB"/>
    <property type="match status" value="1"/>
</dbReference>
<dbReference type="SMART" id="SM00175">
    <property type="entry name" value="RAB"/>
    <property type="match status" value="1"/>
</dbReference>
<dbReference type="PANTHER" id="PTHR47977">
    <property type="entry name" value="RAS-RELATED PROTEIN RAB"/>
    <property type="match status" value="1"/>
</dbReference>
<dbReference type="Pfam" id="PF00071">
    <property type="entry name" value="Ras"/>
    <property type="match status" value="1"/>
</dbReference>
<reference evidence="5" key="1">
    <citation type="submission" date="2019-09" db="EMBL/GenBank/DDBJ databases">
        <authorList>
            <person name="Zhang L."/>
        </authorList>
    </citation>
    <scope>NUCLEOTIDE SEQUENCE</scope>
</reference>
<dbReference type="GO" id="GO:0012505">
    <property type="term" value="C:endomembrane system"/>
    <property type="evidence" value="ECO:0007669"/>
    <property type="project" value="UniProtKB-SubCell"/>
</dbReference>
<name>A0A5K1HEE8_9MAGN</name>
<dbReference type="EMBL" id="LR722035">
    <property type="protein sequence ID" value="VVW86920.1"/>
    <property type="molecule type" value="Genomic_DNA"/>
</dbReference>
<dbReference type="CDD" id="cd00154">
    <property type="entry name" value="Rab"/>
    <property type="match status" value="1"/>
</dbReference>
<evidence type="ECO:0000256" key="3">
    <source>
        <dbReference type="ARBA" id="ARBA00023134"/>
    </source>
</evidence>
<organism evidence="5">
    <name type="scientific">Nymphaea colorata</name>
    <name type="common">pocket water lily</name>
    <dbReference type="NCBI Taxonomy" id="210225"/>
    <lineage>
        <taxon>Eukaryota</taxon>
        <taxon>Viridiplantae</taxon>
        <taxon>Streptophyta</taxon>
        <taxon>Embryophyta</taxon>
        <taxon>Tracheophyta</taxon>
        <taxon>Spermatophyta</taxon>
        <taxon>Magnoliopsida</taxon>
        <taxon>Nymphaeales</taxon>
        <taxon>Nymphaeaceae</taxon>
        <taxon>Nymphaea</taxon>
    </lineage>
</organism>
<dbReference type="PRINTS" id="PR00449">
    <property type="entry name" value="RASTRNSFRMNG"/>
</dbReference>
<comment type="similarity">
    <text evidence="1">Belongs to the small GTPase superfamily. Rab family.</text>
</comment>
<dbReference type="OrthoDB" id="26525at2759"/>
<sequence>MSEFSESTLKNFKTIIIGRTSVGKSTLLLRYVDGDYNPQRPTVGVDYRFKKVVHEGSEFNLELWDSAGQERYRTIVYNYFTLSKAAVVVFDLTDESSLVDARTWMQQLVLHCGSDIPIVLLGNKSDLIPRG</sequence>
<dbReference type="InterPro" id="IPR001806">
    <property type="entry name" value="Small_GTPase"/>
</dbReference>
<protein>
    <submittedName>
        <fullName evidence="5">Uncharacterized protein</fullName>
    </submittedName>
</protein>
<comment type="subcellular location">
    <subcellularLocation>
        <location evidence="4">Endomembrane system</location>
        <topology evidence="4">Lipid-anchor</topology>
    </subcellularLocation>
</comment>
<dbReference type="NCBIfam" id="TIGR00231">
    <property type="entry name" value="small_GTP"/>
    <property type="match status" value="1"/>
</dbReference>
<gene>
    <name evidence="5" type="ORF">NYM_LOCUS29648</name>
</gene>
<dbReference type="GO" id="GO:0003924">
    <property type="term" value="F:GTPase activity"/>
    <property type="evidence" value="ECO:0007669"/>
    <property type="project" value="InterPro"/>
</dbReference>
<proteinExistence type="inferred from homology"/>
<keyword evidence="3" id="KW-0342">GTP-binding</keyword>
<evidence type="ECO:0000256" key="1">
    <source>
        <dbReference type="ARBA" id="ARBA00006270"/>
    </source>
</evidence>
<keyword evidence="2" id="KW-0547">Nucleotide-binding</keyword>
<evidence type="ECO:0000256" key="4">
    <source>
        <dbReference type="ARBA" id="ARBA00037868"/>
    </source>
</evidence>
<dbReference type="GO" id="GO:0005525">
    <property type="term" value="F:GTP binding"/>
    <property type="evidence" value="ECO:0007669"/>
    <property type="project" value="UniProtKB-KW"/>
</dbReference>